<dbReference type="AlphaFoldDB" id="A0AAE9EJM3"/>
<protein>
    <submittedName>
        <fullName evidence="2">Uncharacterized protein</fullName>
    </submittedName>
</protein>
<accession>A0AAE9EJM3</accession>
<feature type="region of interest" description="Disordered" evidence="1">
    <location>
        <begin position="110"/>
        <end position="185"/>
    </location>
</feature>
<keyword evidence="3" id="KW-1185">Reference proteome</keyword>
<dbReference type="Proteomes" id="UP000829354">
    <property type="component" value="Chromosome II"/>
</dbReference>
<evidence type="ECO:0000313" key="2">
    <source>
        <dbReference type="EMBL" id="UMM20495.1"/>
    </source>
</evidence>
<feature type="region of interest" description="Disordered" evidence="1">
    <location>
        <begin position="61"/>
        <end position="93"/>
    </location>
</feature>
<reference evidence="2 3" key="1">
    <citation type="submission" date="2022-04" db="EMBL/GenBank/DDBJ databases">
        <title>Chromosome-level reference genomes for two strains of Caenorhabditis briggsae: an improved platform for comparative genomics.</title>
        <authorList>
            <person name="Stevens L."/>
            <person name="Andersen E."/>
        </authorList>
    </citation>
    <scope>NUCLEOTIDE SEQUENCE [LARGE SCALE GENOMIC DNA]</scope>
    <source>
        <strain evidence="2">VX34</strain>
        <tissue evidence="2">Whole-organism</tissue>
    </source>
</reference>
<proteinExistence type="predicted"/>
<evidence type="ECO:0000256" key="1">
    <source>
        <dbReference type="SAM" id="MobiDB-lite"/>
    </source>
</evidence>
<name>A0AAE9EJM3_CAEBR</name>
<feature type="compositionally biased region" description="Basic and acidic residues" evidence="1">
    <location>
        <begin position="110"/>
        <end position="142"/>
    </location>
</feature>
<dbReference type="EMBL" id="CP092621">
    <property type="protein sequence ID" value="UMM20495.1"/>
    <property type="molecule type" value="Genomic_DNA"/>
</dbReference>
<organism evidence="2 3">
    <name type="scientific">Caenorhabditis briggsae</name>
    <dbReference type="NCBI Taxonomy" id="6238"/>
    <lineage>
        <taxon>Eukaryota</taxon>
        <taxon>Metazoa</taxon>
        <taxon>Ecdysozoa</taxon>
        <taxon>Nematoda</taxon>
        <taxon>Chromadorea</taxon>
        <taxon>Rhabditida</taxon>
        <taxon>Rhabditina</taxon>
        <taxon>Rhabditomorpha</taxon>
        <taxon>Rhabditoidea</taxon>
        <taxon>Rhabditidae</taxon>
        <taxon>Peloderinae</taxon>
        <taxon>Caenorhabditis</taxon>
    </lineage>
</organism>
<evidence type="ECO:0000313" key="3">
    <source>
        <dbReference type="Proteomes" id="UP000829354"/>
    </source>
</evidence>
<sequence length="185" mass="22013">MHQATVNSMDHRRASVMKRGQFLKVDCYARAEETASMMTQRERQQWRENAIIDFLMKTEQERQMKRERSKSKYGRMSPRRKEPTGIFGNWLQNGDGENSGYSILKKLERERKEKEQAERNARDHLKYLNRKQEEEKRSESKYGRKIAVPFKYRPSETGENMPGRCQEKPLEYDPFVLGTGSKNNR</sequence>
<gene>
    <name evidence="2" type="ORF">L5515_015749</name>
</gene>